<name>A0A8J6J0Z0_9ALTE</name>
<dbReference type="InterPro" id="IPR002130">
    <property type="entry name" value="Cyclophilin-type_PPIase_dom"/>
</dbReference>
<dbReference type="InterPro" id="IPR029000">
    <property type="entry name" value="Cyclophilin-like_dom_sf"/>
</dbReference>
<dbReference type="EC" id="5.2.1.8" evidence="3"/>
<comment type="function">
    <text evidence="3">PPIases accelerate the folding of proteins. It catalyzes the cis-trans isomerization of proline imidic peptide bonds in oligopeptides.</text>
</comment>
<reference evidence="5" key="1">
    <citation type="journal article" date="2018" name="Int. J. Syst. Evol. Microbiol.">
        <title>Neptunicella marina gen. nov., sp. nov., isolated from surface seawater.</title>
        <authorList>
            <person name="Liu X."/>
            <person name="Lai Q."/>
            <person name="Du Y."/>
            <person name="Zhang X."/>
            <person name="Liu Z."/>
            <person name="Sun F."/>
            <person name="Shao Z."/>
        </authorList>
    </citation>
    <scope>NUCLEOTIDE SEQUENCE</scope>
    <source>
        <strain evidence="5">S27-2</strain>
    </source>
</reference>
<dbReference type="InterPro" id="IPR044666">
    <property type="entry name" value="Cyclophilin_A-like"/>
</dbReference>
<dbReference type="Pfam" id="PF00160">
    <property type="entry name" value="Pro_isomerase"/>
    <property type="match status" value="1"/>
</dbReference>
<comment type="catalytic activity">
    <reaction evidence="3">
        <text>[protein]-peptidylproline (omega=180) = [protein]-peptidylproline (omega=0)</text>
        <dbReference type="Rhea" id="RHEA:16237"/>
        <dbReference type="Rhea" id="RHEA-COMP:10747"/>
        <dbReference type="Rhea" id="RHEA-COMP:10748"/>
        <dbReference type="ChEBI" id="CHEBI:83833"/>
        <dbReference type="ChEBI" id="CHEBI:83834"/>
        <dbReference type="EC" id="5.2.1.8"/>
    </reaction>
</comment>
<comment type="caution">
    <text evidence="5">The sequence shown here is derived from an EMBL/GenBank/DDBJ whole genome shotgun (WGS) entry which is preliminary data.</text>
</comment>
<proteinExistence type="inferred from homology"/>
<evidence type="ECO:0000256" key="1">
    <source>
        <dbReference type="ARBA" id="ARBA00023110"/>
    </source>
</evidence>
<evidence type="ECO:0000256" key="2">
    <source>
        <dbReference type="ARBA" id="ARBA00023235"/>
    </source>
</evidence>
<dbReference type="PRINTS" id="PR00153">
    <property type="entry name" value="CSAPPISMRASE"/>
</dbReference>
<dbReference type="PANTHER" id="PTHR45625:SF4">
    <property type="entry name" value="PEPTIDYLPROLYL ISOMERASE DOMAIN AND WD REPEAT-CONTAINING PROTEIN 1"/>
    <property type="match status" value="1"/>
</dbReference>
<evidence type="ECO:0000259" key="4">
    <source>
        <dbReference type="PROSITE" id="PS50072"/>
    </source>
</evidence>
<dbReference type="SUPFAM" id="SSF50891">
    <property type="entry name" value="Cyclophilin-like"/>
    <property type="match status" value="1"/>
</dbReference>
<dbReference type="AlphaFoldDB" id="A0A8J6J0Z0"/>
<dbReference type="Gene3D" id="2.40.100.10">
    <property type="entry name" value="Cyclophilin-like"/>
    <property type="match status" value="1"/>
</dbReference>
<protein>
    <recommendedName>
        <fullName evidence="3">Peptidyl-prolyl cis-trans isomerase</fullName>
        <shortName evidence="3">PPIase</shortName>
        <ecNumber evidence="3">5.2.1.8</ecNumber>
    </recommendedName>
</protein>
<reference evidence="5" key="2">
    <citation type="submission" date="2020-08" db="EMBL/GenBank/DDBJ databases">
        <authorList>
            <person name="Lai Q."/>
        </authorList>
    </citation>
    <scope>NUCLEOTIDE SEQUENCE</scope>
    <source>
        <strain evidence="5">S27-2</strain>
    </source>
</reference>
<keyword evidence="6" id="KW-1185">Reference proteome</keyword>
<sequence>MTTNMGAVELNLYEDKAPKTVANFIKYIEAGAFNQGQIYRVVRKDNDNGSPKIEVIQGGANPEFKDFEPVELETTQQTGLRHLDGTISMARDTPNTATSAFFICIGNQPSLDFAGQRNKDGQGFAAFGQVTKGMSVIKKIHQITATEKSEDAYTAGQILAEPVVIESITISQ</sequence>
<dbReference type="GO" id="GO:0003755">
    <property type="term" value="F:peptidyl-prolyl cis-trans isomerase activity"/>
    <property type="evidence" value="ECO:0007669"/>
    <property type="project" value="UniProtKB-UniRule"/>
</dbReference>
<feature type="domain" description="PPIase cyclophilin-type" evidence="4">
    <location>
        <begin position="1"/>
        <end position="170"/>
    </location>
</feature>
<evidence type="ECO:0000313" key="5">
    <source>
        <dbReference type="EMBL" id="MBC3767703.1"/>
    </source>
</evidence>
<dbReference type="PANTHER" id="PTHR45625">
    <property type="entry name" value="PEPTIDYL-PROLYL CIS-TRANS ISOMERASE-RELATED"/>
    <property type="match status" value="1"/>
</dbReference>
<evidence type="ECO:0000256" key="3">
    <source>
        <dbReference type="RuleBase" id="RU363019"/>
    </source>
</evidence>
<keyword evidence="1 3" id="KW-0697">Rotamase</keyword>
<dbReference type="EMBL" id="JACNEP010000023">
    <property type="protein sequence ID" value="MBC3767703.1"/>
    <property type="molecule type" value="Genomic_DNA"/>
</dbReference>
<keyword evidence="2 3" id="KW-0413">Isomerase</keyword>
<comment type="similarity">
    <text evidence="3">Belongs to the cyclophilin-type PPIase family.</text>
</comment>
<gene>
    <name evidence="5" type="ORF">H8B19_17625</name>
</gene>
<dbReference type="Proteomes" id="UP000601768">
    <property type="component" value="Unassembled WGS sequence"/>
</dbReference>
<evidence type="ECO:0000313" key="6">
    <source>
        <dbReference type="Proteomes" id="UP000601768"/>
    </source>
</evidence>
<organism evidence="5 6">
    <name type="scientific">Neptunicella marina</name>
    <dbReference type="NCBI Taxonomy" id="2125989"/>
    <lineage>
        <taxon>Bacteria</taxon>
        <taxon>Pseudomonadati</taxon>
        <taxon>Pseudomonadota</taxon>
        <taxon>Gammaproteobacteria</taxon>
        <taxon>Alteromonadales</taxon>
        <taxon>Alteromonadaceae</taxon>
        <taxon>Neptunicella</taxon>
    </lineage>
</organism>
<accession>A0A8J6J0Z0</accession>
<dbReference type="PROSITE" id="PS50072">
    <property type="entry name" value="CSA_PPIASE_2"/>
    <property type="match status" value="1"/>
</dbReference>